<evidence type="ECO:0000256" key="1">
    <source>
        <dbReference type="SAM" id="MobiDB-lite"/>
    </source>
</evidence>
<feature type="compositionally biased region" description="Gly residues" evidence="1">
    <location>
        <begin position="141"/>
        <end position="160"/>
    </location>
</feature>
<protein>
    <submittedName>
        <fullName evidence="2">Uncharacterized protein</fullName>
    </submittedName>
</protein>
<reference evidence="2 3" key="1">
    <citation type="journal article" date="2013" name="PLoS ONE">
        <title>Assembly-driven community genomics of a hypersaline microbial ecosystem.</title>
        <authorList>
            <person name="Podell S."/>
            <person name="Ugalde J.A."/>
            <person name="Narasingarao P."/>
            <person name="Banfield J.F."/>
            <person name="Heidelberg K.B."/>
            <person name="Allen E.E."/>
        </authorList>
    </citation>
    <scope>NUCLEOTIDE SEQUENCE [LARGE SCALE GENOMIC DNA]</scope>
    <source>
        <strain evidence="3">J07HQW2</strain>
    </source>
</reference>
<dbReference type="Proteomes" id="UP000030710">
    <property type="component" value="Unassembled WGS sequence"/>
</dbReference>
<name>U1PRM6_9EURY</name>
<dbReference type="Pfam" id="PF19101">
    <property type="entry name" value="DUF5788"/>
    <property type="match status" value="1"/>
</dbReference>
<sequence length="160" mass="18200">MREFERKRLLERVNREAATVGVDIPDAVEVQGEEVELRDFVFEINRRDTIPSGERDRVNRAKKNLRRERRERLDKIEQGEVSYERGEELADSIVGIDRALNALEQLRTVDLESETAKQTAADRKRWMNFLQQALGHEDSGVGAGRGRGRGSSSGTYGGRS</sequence>
<organism evidence="2 3">
    <name type="scientific">Haloquadratum walsbyi J07HQW2</name>
    <dbReference type="NCBI Taxonomy" id="1238425"/>
    <lineage>
        <taxon>Archaea</taxon>
        <taxon>Methanobacteriati</taxon>
        <taxon>Methanobacteriota</taxon>
        <taxon>Stenosarchaea group</taxon>
        <taxon>Halobacteria</taxon>
        <taxon>Halobacteriales</taxon>
        <taxon>Haloferacaceae</taxon>
        <taxon>Haloquadratum</taxon>
    </lineage>
</organism>
<accession>U1PRM6</accession>
<proteinExistence type="predicted"/>
<dbReference type="InterPro" id="IPR043900">
    <property type="entry name" value="DUF5788"/>
</dbReference>
<dbReference type="HOGENOM" id="CLU_148450_0_0_2"/>
<evidence type="ECO:0000313" key="3">
    <source>
        <dbReference type="Proteomes" id="UP000030710"/>
    </source>
</evidence>
<dbReference type="eggNOG" id="arCOG03097">
    <property type="taxonomic scope" value="Archaea"/>
</dbReference>
<evidence type="ECO:0000313" key="2">
    <source>
        <dbReference type="EMBL" id="ERG96407.1"/>
    </source>
</evidence>
<feature type="region of interest" description="Disordered" evidence="1">
    <location>
        <begin position="137"/>
        <end position="160"/>
    </location>
</feature>
<dbReference type="STRING" id="1238425.J07HQW2_02885"/>
<dbReference type="RefSeq" id="WP_021055872.1">
    <property type="nucleotide sequence ID" value="NZ_KE356561.1"/>
</dbReference>
<dbReference type="EMBL" id="KE356561">
    <property type="protein sequence ID" value="ERG96407.1"/>
    <property type="molecule type" value="Genomic_DNA"/>
</dbReference>
<dbReference type="AlphaFoldDB" id="U1PRM6"/>
<gene>
    <name evidence="2" type="ORF">J07HQW2_02885</name>
</gene>